<accession>A0ABW5L1R2</accession>
<name>A0ABW5L1R2_9SPHI</name>
<proteinExistence type="predicted"/>
<reference evidence="3" key="1">
    <citation type="journal article" date="2019" name="Int. J. Syst. Evol. Microbiol.">
        <title>The Global Catalogue of Microorganisms (GCM) 10K type strain sequencing project: providing services to taxonomists for standard genome sequencing and annotation.</title>
        <authorList>
            <consortium name="The Broad Institute Genomics Platform"/>
            <consortium name="The Broad Institute Genome Sequencing Center for Infectious Disease"/>
            <person name="Wu L."/>
            <person name="Ma J."/>
        </authorList>
    </citation>
    <scope>NUCLEOTIDE SEQUENCE [LARGE SCALE GENOMIC DNA]</scope>
    <source>
        <strain evidence="3">KCTC 52298</strain>
    </source>
</reference>
<comment type="caution">
    <text evidence="2">The sequence shown here is derived from an EMBL/GenBank/DDBJ whole genome shotgun (WGS) entry which is preliminary data.</text>
</comment>
<sequence length="195" mass="22648">MSKSNHSEIKNLHPEDVLMSRIYLFRDQKVMLDRDLAELYGVETKALNQAVKRNIARFPPDFMFELTQEEYSSLRSQTVTLNKRGGHSKYLANVFTEQGVAMLSSVLKSAQAIQVNIQIMRVFTKLRQFLTDNSRIQHELTEMRLAIEKLSKKQKGHDQNIELLFEYIDRLQEKEEKTVMKQNPKGEIGFKVGGK</sequence>
<gene>
    <name evidence="2" type="ORF">ACFSQW_12015</name>
</gene>
<dbReference type="EMBL" id="JBHULD010000014">
    <property type="protein sequence ID" value="MFD2555122.1"/>
    <property type="molecule type" value="Genomic_DNA"/>
</dbReference>
<dbReference type="InterPro" id="IPR018873">
    <property type="entry name" value="KilA-N_DNA-bd_domain"/>
</dbReference>
<evidence type="ECO:0000313" key="3">
    <source>
        <dbReference type="Proteomes" id="UP001597440"/>
    </source>
</evidence>
<feature type="domain" description="KilA-N DNA-binding" evidence="1">
    <location>
        <begin position="21"/>
        <end position="106"/>
    </location>
</feature>
<dbReference type="Proteomes" id="UP001597440">
    <property type="component" value="Unassembled WGS sequence"/>
</dbReference>
<dbReference type="Pfam" id="PF10543">
    <property type="entry name" value="ORF6N"/>
    <property type="match status" value="1"/>
</dbReference>
<keyword evidence="3" id="KW-1185">Reference proteome</keyword>
<evidence type="ECO:0000313" key="2">
    <source>
        <dbReference type="EMBL" id="MFD2555122.1"/>
    </source>
</evidence>
<dbReference type="RefSeq" id="WP_246512487.1">
    <property type="nucleotide sequence ID" value="NZ_JAEQMU010000001.1"/>
</dbReference>
<evidence type="ECO:0000259" key="1">
    <source>
        <dbReference type="Pfam" id="PF10543"/>
    </source>
</evidence>
<organism evidence="2 3">
    <name type="scientific">Sphingobacterium tabacisoli</name>
    <dbReference type="NCBI Taxonomy" id="2044855"/>
    <lineage>
        <taxon>Bacteria</taxon>
        <taxon>Pseudomonadati</taxon>
        <taxon>Bacteroidota</taxon>
        <taxon>Sphingobacteriia</taxon>
        <taxon>Sphingobacteriales</taxon>
        <taxon>Sphingobacteriaceae</taxon>
        <taxon>Sphingobacterium</taxon>
    </lineage>
</organism>
<protein>
    <submittedName>
        <fullName evidence="2">ORF6N domain-containing protein</fullName>
    </submittedName>
</protein>